<protein>
    <submittedName>
        <fullName evidence="1">Delta(7)-sterol-C5(6)-desaturase 1</fullName>
    </submittedName>
</protein>
<sequence>MCRVSSAPCSCPCFGSFWQRASYQQPTHFSTHMILLFLDVTCTANIDDCIQLAAELWPVTGAGYQSMHRLPNPHYGHHTTWMDCQDWTFPTLCDPLSVGILKKLQYF</sequence>
<comment type="caution">
    <text evidence="1">The sequence shown here is derived from an EMBL/GenBank/DDBJ whole genome shotgun (WGS) entry which is preliminary data.</text>
</comment>
<name>A0A438JUR6_VITVI</name>
<dbReference type="AlphaFoldDB" id="A0A438JUR6"/>
<accession>A0A438JUR6</accession>
<evidence type="ECO:0000313" key="1">
    <source>
        <dbReference type="EMBL" id="RVX12706.1"/>
    </source>
</evidence>
<dbReference type="Proteomes" id="UP000288805">
    <property type="component" value="Unassembled WGS sequence"/>
</dbReference>
<reference evidence="1 2" key="1">
    <citation type="journal article" date="2018" name="PLoS Genet.">
        <title>Population sequencing reveals clonal diversity and ancestral inbreeding in the grapevine cultivar Chardonnay.</title>
        <authorList>
            <person name="Roach M.J."/>
            <person name="Johnson D.L."/>
            <person name="Bohlmann J."/>
            <person name="van Vuuren H.J."/>
            <person name="Jones S.J."/>
            <person name="Pretorius I.S."/>
            <person name="Schmidt S.A."/>
            <person name="Borneman A.R."/>
        </authorList>
    </citation>
    <scope>NUCLEOTIDE SEQUENCE [LARGE SCALE GENOMIC DNA]</scope>
    <source>
        <strain evidence="2">cv. Chardonnay</strain>
        <tissue evidence="1">Leaf</tissue>
    </source>
</reference>
<proteinExistence type="predicted"/>
<gene>
    <name evidence="1" type="primary">STE1</name>
    <name evidence="1" type="ORF">CK203_011772</name>
</gene>
<evidence type="ECO:0000313" key="2">
    <source>
        <dbReference type="Proteomes" id="UP000288805"/>
    </source>
</evidence>
<dbReference type="EMBL" id="QGNW01000027">
    <property type="protein sequence ID" value="RVX12706.1"/>
    <property type="molecule type" value="Genomic_DNA"/>
</dbReference>
<organism evidence="1 2">
    <name type="scientific">Vitis vinifera</name>
    <name type="common">Grape</name>
    <dbReference type="NCBI Taxonomy" id="29760"/>
    <lineage>
        <taxon>Eukaryota</taxon>
        <taxon>Viridiplantae</taxon>
        <taxon>Streptophyta</taxon>
        <taxon>Embryophyta</taxon>
        <taxon>Tracheophyta</taxon>
        <taxon>Spermatophyta</taxon>
        <taxon>Magnoliopsida</taxon>
        <taxon>eudicotyledons</taxon>
        <taxon>Gunneridae</taxon>
        <taxon>Pentapetalae</taxon>
        <taxon>rosids</taxon>
        <taxon>Vitales</taxon>
        <taxon>Vitaceae</taxon>
        <taxon>Viteae</taxon>
        <taxon>Vitis</taxon>
    </lineage>
</organism>